<dbReference type="GeneID" id="54574583"/>
<organism evidence="1 2">
    <name type="scientific">Trematosphaeria pertusa</name>
    <dbReference type="NCBI Taxonomy" id="390896"/>
    <lineage>
        <taxon>Eukaryota</taxon>
        <taxon>Fungi</taxon>
        <taxon>Dikarya</taxon>
        <taxon>Ascomycota</taxon>
        <taxon>Pezizomycotina</taxon>
        <taxon>Dothideomycetes</taxon>
        <taxon>Pleosporomycetidae</taxon>
        <taxon>Pleosporales</taxon>
        <taxon>Massarineae</taxon>
        <taxon>Trematosphaeriaceae</taxon>
        <taxon>Trematosphaeria</taxon>
    </lineage>
</organism>
<evidence type="ECO:0000313" key="1">
    <source>
        <dbReference type="EMBL" id="KAF2252610.1"/>
    </source>
</evidence>
<gene>
    <name evidence="1" type="ORF">BU26DRAFT_259895</name>
</gene>
<proteinExistence type="predicted"/>
<dbReference type="AlphaFoldDB" id="A0A6A6ISN2"/>
<evidence type="ECO:0000313" key="2">
    <source>
        <dbReference type="Proteomes" id="UP000800094"/>
    </source>
</evidence>
<dbReference type="EMBL" id="ML987192">
    <property type="protein sequence ID" value="KAF2252610.1"/>
    <property type="molecule type" value="Genomic_DNA"/>
</dbReference>
<keyword evidence="2" id="KW-1185">Reference proteome</keyword>
<name>A0A6A6ISN2_9PLEO</name>
<dbReference type="RefSeq" id="XP_033687614.1">
    <property type="nucleotide sequence ID" value="XM_033821253.1"/>
</dbReference>
<accession>A0A6A6ISN2</accession>
<dbReference type="Proteomes" id="UP000800094">
    <property type="component" value="Unassembled WGS sequence"/>
</dbReference>
<sequence>MLYALQGPHRPLHPLTQPYSPRSFPFMHFPRSGRDAHFPETLRPKGICCSSYVSVVPFPGSQICRYC</sequence>
<reference evidence="1" key="1">
    <citation type="journal article" date="2020" name="Stud. Mycol.">
        <title>101 Dothideomycetes genomes: a test case for predicting lifestyles and emergence of pathogens.</title>
        <authorList>
            <person name="Haridas S."/>
            <person name="Albert R."/>
            <person name="Binder M."/>
            <person name="Bloem J."/>
            <person name="Labutti K."/>
            <person name="Salamov A."/>
            <person name="Andreopoulos B."/>
            <person name="Baker S."/>
            <person name="Barry K."/>
            <person name="Bills G."/>
            <person name="Bluhm B."/>
            <person name="Cannon C."/>
            <person name="Castanera R."/>
            <person name="Culley D."/>
            <person name="Daum C."/>
            <person name="Ezra D."/>
            <person name="Gonzalez J."/>
            <person name="Henrissat B."/>
            <person name="Kuo A."/>
            <person name="Liang C."/>
            <person name="Lipzen A."/>
            <person name="Lutzoni F."/>
            <person name="Magnuson J."/>
            <person name="Mondo S."/>
            <person name="Nolan M."/>
            <person name="Ohm R."/>
            <person name="Pangilinan J."/>
            <person name="Park H.-J."/>
            <person name="Ramirez L."/>
            <person name="Alfaro M."/>
            <person name="Sun H."/>
            <person name="Tritt A."/>
            <person name="Yoshinaga Y."/>
            <person name="Zwiers L.-H."/>
            <person name="Turgeon B."/>
            <person name="Goodwin S."/>
            <person name="Spatafora J."/>
            <person name="Crous P."/>
            <person name="Grigoriev I."/>
        </authorList>
    </citation>
    <scope>NUCLEOTIDE SEQUENCE</scope>
    <source>
        <strain evidence="1">CBS 122368</strain>
    </source>
</reference>
<protein>
    <submittedName>
        <fullName evidence="1">Uncharacterized protein</fullName>
    </submittedName>
</protein>